<evidence type="ECO:0000259" key="4">
    <source>
        <dbReference type="SMART" id="SM01318"/>
    </source>
</evidence>
<dbReference type="OrthoDB" id="6761907at2759"/>
<keyword evidence="2" id="KW-0964">Secreted</keyword>
<dbReference type="AlphaFoldDB" id="A0A6J1NHN7"/>
<organism evidence="5 6">
    <name type="scientific">Bicyclus anynana</name>
    <name type="common">Squinting bush brown butterfly</name>
    <dbReference type="NCBI Taxonomy" id="110368"/>
    <lineage>
        <taxon>Eukaryota</taxon>
        <taxon>Metazoa</taxon>
        <taxon>Ecdysozoa</taxon>
        <taxon>Arthropoda</taxon>
        <taxon>Hexapoda</taxon>
        <taxon>Insecta</taxon>
        <taxon>Pterygota</taxon>
        <taxon>Neoptera</taxon>
        <taxon>Endopterygota</taxon>
        <taxon>Lepidoptera</taxon>
        <taxon>Glossata</taxon>
        <taxon>Ditrysia</taxon>
        <taxon>Papilionoidea</taxon>
        <taxon>Nymphalidae</taxon>
        <taxon>Satyrinae</taxon>
        <taxon>Satyrini</taxon>
        <taxon>Mycalesina</taxon>
        <taxon>Bicyclus</taxon>
    </lineage>
</organism>
<name>A0A6J1NHN7_BICAN</name>
<proteinExistence type="predicted"/>
<dbReference type="GeneID" id="112050467"/>
<accession>A0A6J1NHN7</accession>
<evidence type="ECO:0000313" key="5">
    <source>
        <dbReference type="Proteomes" id="UP001652582"/>
    </source>
</evidence>
<keyword evidence="3" id="KW-0732">Signal</keyword>
<dbReference type="InterPro" id="IPR053308">
    <property type="entry name" value="Vago-like"/>
</dbReference>
<evidence type="ECO:0000256" key="2">
    <source>
        <dbReference type="ARBA" id="ARBA00022525"/>
    </source>
</evidence>
<feature type="chain" id="PRO_5026996560" evidence="3">
    <location>
        <begin position="18"/>
        <end position="112"/>
    </location>
</feature>
<reference evidence="6" key="1">
    <citation type="submission" date="2025-08" db="UniProtKB">
        <authorList>
            <consortium name="RefSeq"/>
        </authorList>
    </citation>
    <scope>IDENTIFICATION</scope>
</reference>
<dbReference type="GO" id="GO:0005576">
    <property type="term" value="C:extracellular region"/>
    <property type="evidence" value="ECO:0007669"/>
    <property type="project" value="UniProtKB-SubCell"/>
</dbReference>
<dbReference type="InterPro" id="IPR029277">
    <property type="entry name" value="SVWC_dom"/>
</dbReference>
<comment type="subcellular location">
    <subcellularLocation>
        <location evidence="1">Secreted</location>
    </subcellularLocation>
</comment>
<dbReference type="KEGG" id="bany:112050467"/>
<evidence type="ECO:0000256" key="3">
    <source>
        <dbReference type="SAM" id="SignalP"/>
    </source>
</evidence>
<feature type="domain" description="Single" evidence="4">
    <location>
        <begin position="37"/>
        <end position="105"/>
    </location>
</feature>
<keyword evidence="5" id="KW-1185">Reference proteome</keyword>
<evidence type="ECO:0000313" key="6">
    <source>
        <dbReference type="RefSeq" id="XP_023944507.1"/>
    </source>
</evidence>
<feature type="signal peptide" evidence="3">
    <location>
        <begin position="1"/>
        <end position="17"/>
    </location>
</feature>
<dbReference type="PANTHER" id="PTHR39957:SF2">
    <property type="entry name" value="GEO11553P1"/>
    <property type="match status" value="1"/>
</dbReference>
<dbReference type="SMART" id="SM01318">
    <property type="entry name" value="SVWC"/>
    <property type="match status" value="1"/>
</dbReference>
<protein>
    <submittedName>
        <fullName evidence="6">Uncharacterized protein LOC112050467</fullName>
    </submittedName>
</protein>
<dbReference type="RefSeq" id="XP_023944507.1">
    <property type="nucleotide sequence ID" value="XM_024088739.2"/>
</dbReference>
<sequence length="112" mass="12411">MVSRILCIMAAMGLASGAVWQGGLPVKPKEHAHKQGCYIEELNDVIPFGTMVSPIGHCFRVECSRYGIEYASCGLVQVSEESHNCFLTETDLSRPYPDCCPDVKCEHDNYLI</sequence>
<dbReference type="Pfam" id="PF15430">
    <property type="entry name" value="SVWC"/>
    <property type="match status" value="1"/>
</dbReference>
<dbReference type="PANTHER" id="PTHR39957">
    <property type="entry name" value="AT09846P1-RELATED"/>
    <property type="match status" value="1"/>
</dbReference>
<dbReference type="Proteomes" id="UP001652582">
    <property type="component" value="Chromosome 16"/>
</dbReference>
<gene>
    <name evidence="6" type="primary">LOC112050467</name>
</gene>
<evidence type="ECO:0000256" key="1">
    <source>
        <dbReference type="ARBA" id="ARBA00004613"/>
    </source>
</evidence>